<sequence length="165" mass="18733">IVKNGKKTSTITLLKIMEMPAYLELQKQRFYCKSCDSHFTAKSNIVDAHCFISNKTKLAVLDKAQEYRSQKSIAKSCLVSSMTVSRVINQAASDVGQSSFDALPEHLMMDEFKSVKNVIGKMSFIYADAVSHRIVDVVADRKLKSLKDHFYRYSLKLRQKVKTVT</sequence>
<dbReference type="AlphaFoldDB" id="A0A7Z1N7V2"/>
<name>A0A7Z1N7V2_STAHA</name>
<reference evidence="2 3" key="1">
    <citation type="submission" date="2017-11" db="EMBL/GenBank/DDBJ databases">
        <authorList>
            <person name="Founou R.C."/>
            <person name="Founou L."/>
            <person name="Allam M."/>
            <person name="Ismail A."/>
            <person name="Essack S.Y."/>
        </authorList>
    </citation>
    <scope>NUCLEOTIDE SEQUENCE [LARGE SCALE GENOMIC DNA]</scope>
    <source>
        <strain evidence="2 3">G811N2B1</strain>
    </source>
</reference>
<comment type="caution">
    <text evidence="2">The sequence shown here is derived from an EMBL/GenBank/DDBJ whole genome shotgun (WGS) entry which is preliminary data.</text>
</comment>
<feature type="non-terminal residue" evidence="2">
    <location>
        <position position="165"/>
    </location>
</feature>
<dbReference type="EMBL" id="PGWX01000111">
    <property type="protein sequence ID" value="PPJ77999.1"/>
    <property type="molecule type" value="Genomic_DNA"/>
</dbReference>
<feature type="domain" description="Transposase IS204/IS1001/IS1096/IS1165 zinc-finger" evidence="1">
    <location>
        <begin position="2"/>
        <end position="35"/>
    </location>
</feature>
<dbReference type="PANTHER" id="PTHR33498">
    <property type="entry name" value="TRANSPOSASE FOR INSERTION SEQUENCE ELEMENT IS1557"/>
    <property type="match status" value="1"/>
</dbReference>
<evidence type="ECO:0000259" key="1">
    <source>
        <dbReference type="Pfam" id="PF14690"/>
    </source>
</evidence>
<dbReference type="Pfam" id="PF14690">
    <property type="entry name" value="Zn_ribbon_ISL3"/>
    <property type="match status" value="1"/>
</dbReference>
<evidence type="ECO:0000313" key="3">
    <source>
        <dbReference type="Proteomes" id="UP000238153"/>
    </source>
</evidence>
<dbReference type="Proteomes" id="UP000238153">
    <property type="component" value="Unassembled WGS sequence"/>
</dbReference>
<dbReference type="RefSeq" id="WP_142389364.1">
    <property type="nucleotide sequence ID" value="NZ_PGWX01000111.1"/>
</dbReference>
<organism evidence="2 3">
    <name type="scientific">Staphylococcus haemolyticus</name>
    <dbReference type="NCBI Taxonomy" id="1283"/>
    <lineage>
        <taxon>Bacteria</taxon>
        <taxon>Bacillati</taxon>
        <taxon>Bacillota</taxon>
        <taxon>Bacilli</taxon>
        <taxon>Bacillales</taxon>
        <taxon>Staphylococcaceae</taxon>
        <taxon>Staphylococcus</taxon>
    </lineage>
</organism>
<evidence type="ECO:0000313" key="2">
    <source>
        <dbReference type="EMBL" id="PPJ77999.1"/>
    </source>
</evidence>
<dbReference type="InterPro" id="IPR047951">
    <property type="entry name" value="Transpos_ISL3"/>
</dbReference>
<feature type="non-terminal residue" evidence="2">
    <location>
        <position position="1"/>
    </location>
</feature>
<proteinExistence type="predicted"/>
<dbReference type="PANTHER" id="PTHR33498:SF1">
    <property type="entry name" value="TRANSPOSASE FOR INSERTION SEQUENCE ELEMENT IS1557"/>
    <property type="match status" value="1"/>
</dbReference>
<dbReference type="InterPro" id="IPR029261">
    <property type="entry name" value="Transposase_Znf"/>
</dbReference>
<accession>A0A7Z1N7V2</accession>
<gene>
    <name evidence="2" type="ORF">CV019_01075</name>
</gene>
<protein>
    <submittedName>
        <fullName evidence="2">ISL3 family transposase</fullName>
    </submittedName>
</protein>